<dbReference type="Pfam" id="PF07992">
    <property type="entry name" value="Pyr_redox_2"/>
    <property type="match status" value="1"/>
</dbReference>
<evidence type="ECO:0000259" key="4">
    <source>
        <dbReference type="Pfam" id="PF07992"/>
    </source>
</evidence>
<name>A0A031JSM8_9SPHN</name>
<evidence type="ECO:0000313" key="5">
    <source>
        <dbReference type="EMBL" id="EZP79894.1"/>
    </source>
</evidence>
<evidence type="ECO:0000256" key="3">
    <source>
        <dbReference type="ARBA" id="ARBA00023002"/>
    </source>
</evidence>
<dbReference type="Proteomes" id="UP000024329">
    <property type="component" value="Unassembled WGS sequence"/>
</dbReference>
<dbReference type="PANTHER" id="PTHR48105">
    <property type="entry name" value="THIOREDOXIN REDUCTASE 1-RELATED-RELATED"/>
    <property type="match status" value="1"/>
</dbReference>
<dbReference type="SUPFAM" id="SSF51905">
    <property type="entry name" value="FAD/NAD(P)-binding domain"/>
    <property type="match status" value="1"/>
</dbReference>
<dbReference type="InterPro" id="IPR036188">
    <property type="entry name" value="FAD/NAD-bd_sf"/>
</dbReference>
<dbReference type="InterPro" id="IPR023753">
    <property type="entry name" value="FAD/NAD-binding_dom"/>
</dbReference>
<feature type="domain" description="FAD/NAD(P)-binding" evidence="4">
    <location>
        <begin position="36"/>
        <end position="318"/>
    </location>
</feature>
<dbReference type="GO" id="GO:0016491">
    <property type="term" value="F:oxidoreductase activity"/>
    <property type="evidence" value="ECO:0007669"/>
    <property type="project" value="UniProtKB-KW"/>
</dbReference>
<organism evidence="5 6">
    <name type="scientific">Novosphingobium resinovorum</name>
    <dbReference type="NCBI Taxonomy" id="158500"/>
    <lineage>
        <taxon>Bacteria</taxon>
        <taxon>Pseudomonadati</taxon>
        <taxon>Pseudomonadota</taxon>
        <taxon>Alphaproteobacteria</taxon>
        <taxon>Sphingomonadales</taxon>
        <taxon>Sphingomonadaceae</taxon>
        <taxon>Novosphingobium</taxon>
    </lineage>
</organism>
<dbReference type="PRINTS" id="PR00368">
    <property type="entry name" value="FADPNR"/>
</dbReference>
<dbReference type="AlphaFoldDB" id="A0A031JSM8"/>
<proteinExistence type="predicted"/>
<keyword evidence="3" id="KW-0560">Oxidoreductase</keyword>
<dbReference type="EMBL" id="JFYZ01000020">
    <property type="protein sequence ID" value="EZP79894.1"/>
    <property type="molecule type" value="Genomic_DNA"/>
</dbReference>
<dbReference type="Gene3D" id="3.50.50.60">
    <property type="entry name" value="FAD/NAD(P)-binding domain"/>
    <property type="match status" value="2"/>
</dbReference>
<dbReference type="PRINTS" id="PR00469">
    <property type="entry name" value="PNDRDTASEII"/>
</dbReference>
<evidence type="ECO:0000313" key="6">
    <source>
        <dbReference type="Proteomes" id="UP000024329"/>
    </source>
</evidence>
<evidence type="ECO:0000256" key="2">
    <source>
        <dbReference type="ARBA" id="ARBA00022630"/>
    </source>
</evidence>
<accession>A0A031JSM8</accession>
<dbReference type="InterPro" id="IPR050097">
    <property type="entry name" value="Ferredoxin-NADP_redctase_2"/>
</dbReference>
<keyword evidence="2" id="KW-0285">Flavoprotein</keyword>
<evidence type="ECO:0000256" key="1">
    <source>
        <dbReference type="ARBA" id="ARBA00018719"/>
    </source>
</evidence>
<comment type="caution">
    <text evidence="5">The sequence shown here is derived from an EMBL/GenBank/DDBJ whole genome shotgun (WGS) entry which is preliminary data.</text>
</comment>
<reference evidence="5 6" key="1">
    <citation type="submission" date="2014-03" db="EMBL/GenBank/DDBJ databases">
        <title>Whole genome sequence of Novosphingobium resinovorum KF1.</title>
        <authorList>
            <person name="Gan H.M."/>
            <person name="Gan H.Y."/>
            <person name="Chew T.H."/>
            <person name="Savka M.A."/>
        </authorList>
    </citation>
    <scope>NUCLEOTIDE SEQUENCE [LARGE SCALE GENOMIC DNA]</scope>
    <source>
        <strain evidence="5 6">KF1</strain>
    </source>
</reference>
<dbReference type="eggNOG" id="COG0492">
    <property type="taxonomic scope" value="Bacteria"/>
</dbReference>
<dbReference type="RefSeq" id="WP_081799106.1">
    <property type="nucleotide sequence ID" value="NZ_JFYZ01000020.1"/>
</dbReference>
<dbReference type="PATRIC" id="fig|158500.4.peg.3749"/>
<sequence>MREENTGATWRNQRPANVVLRTRHCAQSGEPAIDTYDIAIVGAGPAGLSAALYAARYCRRTLVLHDGTARASRIPLTHNAPGFDAGIAGTDLLERMTRHAQKFGAQLVKARVVKLTAPESQFLLEDEKGAIWSARAVILATGLELNQIPLDDEMHETAIANGVLRYCPVCDGFEHKGARIAVLGCDISGAAEALFLSTYSDDVTLLPRREVELTREEQRDLGQAGIKVVSEAVSRFEPTKCEMRLHFEDQSEPLAFDVLYPALGCRPRSVLARQLGLVIEESGKVAATAPLGTEIPGLFCAGDVVDGLDQISVAMGHGAMAATRAHNWLRASDGDTVEAVLDLDGGNTAHG</sequence>
<protein>
    <recommendedName>
        <fullName evidence="1">Thioredoxin reductase</fullName>
    </recommendedName>
</protein>
<gene>
    <name evidence="5" type="ORF">BV97_03677</name>
</gene>